<name>A0ABP3WNJ4_9ALTE</name>
<feature type="coiled-coil region" evidence="1">
    <location>
        <begin position="93"/>
        <end position="120"/>
    </location>
</feature>
<sequence>MNKLGMTVVFILSMAVAFWVGTQFPSSSPAQKITREIFIEDFDQPAVLSVKKSDRRIKLTHDGDADSDILDETDHNEDDHNSDDTATANDADVIALQQQVQELSQQLEHQQVTFQRQTQRYNQAVASLREAGLPVPEGISLEQASKLLPAPFNKVIADANPQLADKFKELQAQEQDFAWAVRMQQQIQDYFITHEKSHLVQLNSIICKTDICEVRGFESQQGAYQIIMDELAQQDWWSPYSTHNVSGNDSDQRAYFYLLARFSRKS</sequence>
<gene>
    <name evidence="3" type="ORF">GCM10009114_08340</name>
</gene>
<feature type="region of interest" description="Disordered" evidence="2">
    <location>
        <begin position="64"/>
        <end position="86"/>
    </location>
</feature>
<evidence type="ECO:0000256" key="1">
    <source>
        <dbReference type="SAM" id="Coils"/>
    </source>
</evidence>
<evidence type="ECO:0000256" key="2">
    <source>
        <dbReference type="SAM" id="MobiDB-lite"/>
    </source>
</evidence>
<keyword evidence="4" id="KW-1185">Reference proteome</keyword>
<dbReference type="Proteomes" id="UP001500359">
    <property type="component" value="Unassembled WGS sequence"/>
</dbReference>
<dbReference type="RefSeq" id="WP_343856841.1">
    <property type="nucleotide sequence ID" value="NZ_BAAAFD010000002.1"/>
</dbReference>
<evidence type="ECO:0000313" key="4">
    <source>
        <dbReference type="Proteomes" id="UP001500359"/>
    </source>
</evidence>
<accession>A0ABP3WNJ4</accession>
<organism evidence="3 4">
    <name type="scientific">Aliiglaciecola litoralis</name>
    <dbReference type="NCBI Taxonomy" id="582857"/>
    <lineage>
        <taxon>Bacteria</taxon>
        <taxon>Pseudomonadati</taxon>
        <taxon>Pseudomonadota</taxon>
        <taxon>Gammaproteobacteria</taxon>
        <taxon>Alteromonadales</taxon>
        <taxon>Alteromonadaceae</taxon>
        <taxon>Aliiglaciecola</taxon>
    </lineage>
</organism>
<comment type="caution">
    <text evidence="3">The sequence shown here is derived from an EMBL/GenBank/DDBJ whole genome shotgun (WGS) entry which is preliminary data.</text>
</comment>
<evidence type="ECO:0000313" key="3">
    <source>
        <dbReference type="EMBL" id="GAA0854001.1"/>
    </source>
</evidence>
<dbReference type="EMBL" id="BAAAFD010000002">
    <property type="protein sequence ID" value="GAA0854001.1"/>
    <property type="molecule type" value="Genomic_DNA"/>
</dbReference>
<proteinExistence type="predicted"/>
<keyword evidence="1" id="KW-0175">Coiled coil</keyword>
<protein>
    <submittedName>
        <fullName evidence="3">Uncharacterized protein</fullName>
    </submittedName>
</protein>
<feature type="compositionally biased region" description="Acidic residues" evidence="2">
    <location>
        <begin position="65"/>
        <end position="76"/>
    </location>
</feature>
<reference evidence="4" key="1">
    <citation type="journal article" date="2019" name="Int. J. Syst. Evol. Microbiol.">
        <title>The Global Catalogue of Microorganisms (GCM) 10K type strain sequencing project: providing services to taxonomists for standard genome sequencing and annotation.</title>
        <authorList>
            <consortium name="The Broad Institute Genomics Platform"/>
            <consortium name="The Broad Institute Genome Sequencing Center for Infectious Disease"/>
            <person name="Wu L."/>
            <person name="Ma J."/>
        </authorList>
    </citation>
    <scope>NUCLEOTIDE SEQUENCE [LARGE SCALE GENOMIC DNA]</scope>
    <source>
        <strain evidence="4">JCM 15896</strain>
    </source>
</reference>